<proteinExistence type="predicted"/>
<dbReference type="SUPFAM" id="SSF47598">
    <property type="entry name" value="Ribbon-helix-helix"/>
    <property type="match status" value="1"/>
</dbReference>
<dbReference type="Proteomes" id="UP000230859">
    <property type="component" value="Unassembled WGS sequence"/>
</dbReference>
<dbReference type="AlphaFoldDB" id="A0A2H0LRT3"/>
<protein>
    <recommendedName>
        <fullName evidence="1">CopG-like ribbon-helix-helix domain-containing protein</fullName>
    </recommendedName>
</protein>
<dbReference type="Gene3D" id="1.10.1220.10">
    <property type="entry name" value="Met repressor-like"/>
    <property type="match status" value="1"/>
</dbReference>
<evidence type="ECO:0000313" key="3">
    <source>
        <dbReference type="Proteomes" id="UP000230859"/>
    </source>
</evidence>
<evidence type="ECO:0000313" key="2">
    <source>
        <dbReference type="EMBL" id="PIQ86185.1"/>
    </source>
</evidence>
<dbReference type="InterPro" id="IPR010985">
    <property type="entry name" value="Ribbon_hlx_hlx"/>
</dbReference>
<reference evidence="2 3" key="1">
    <citation type="submission" date="2017-09" db="EMBL/GenBank/DDBJ databases">
        <title>Depth-based differentiation of microbial function through sediment-hosted aquifers and enrichment of novel symbionts in the deep terrestrial subsurface.</title>
        <authorList>
            <person name="Probst A.J."/>
            <person name="Ladd B."/>
            <person name="Jarett J.K."/>
            <person name="Geller-Mcgrath D.E."/>
            <person name="Sieber C.M."/>
            <person name="Emerson J.B."/>
            <person name="Anantharaman K."/>
            <person name="Thomas B.C."/>
            <person name="Malmstrom R."/>
            <person name="Stieglmeier M."/>
            <person name="Klingl A."/>
            <person name="Woyke T."/>
            <person name="Ryan C.M."/>
            <person name="Banfield J.F."/>
        </authorList>
    </citation>
    <scope>NUCLEOTIDE SEQUENCE [LARGE SCALE GENOMIC DNA]</scope>
    <source>
        <strain evidence="2">CG11_big_fil_rev_8_21_14_0_20_45_26</strain>
    </source>
</reference>
<dbReference type="InterPro" id="IPR012869">
    <property type="entry name" value="RHH_5"/>
</dbReference>
<name>A0A2H0LRT3_9BACT</name>
<comment type="caution">
    <text evidence="2">The sequence shown here is derived from an EMBL/GenBank/DDBJ whole genome shotgun (WGS) entry which is preliminary data.</text>
</comment>
<dbReference type="InterPro" id="IPR013321">
    <property type="entry name" value="Arc_rbn_hlx_hlx"/>
</dbReference>
<dbReference type="Pfam" id="PF07878">
    <property type="entry name" value="RHH_5"/>
    <property type="match status" value="1"/>
</dbReference>
<dbReference type="GO" id="GO:0006355">
    <property type="term" value="P:regulation of DNA-templated transcription"/>
    <property type="evidence" value="ECO:0007669"/>
    <property type="project" value="InterPro"/>
</dbReference>
<evidence type="ECO:0000259" key="1">
    <source>
        <dbReference type="Pfam" id="PF07878"/>
    </source>
</evidence>
<dbReference type="EMBL" id="PCVY01000049">
    <property type="protein sequence ID" value="PIQ86185.1"/>
    <property type="molecule type" value="Genomic_DNA"/>
</dbReference>
<accession>A0A2H0LRT3</accession>
<gene>
    <name evidence="2" type="ORF">COV74_05780</name>
</gene>
<feature type="domain" description="CopG-like ribbon-helix-helix" evidence="1">
    <location>
        <begin position="6"/>
        <end position="43"/>
    </location>
</feature>
<organism evidence="2 3">
    <name type="scientific">Candidatus Abzuiibacterium crystallinum</name>
    <dbReference type="NCBI Taxonomy" id="1974748"/>
    <lineage>
        <taxon>Bacteria</taxon>
        <taxon>Pseudomonadati</taxon>
        <taxon>Candidatus Omnitrophota</taxon>
        <taxon>Candidatus Abzuiibacterium</taxon>
    </lineage>
</organism>
<sequence length="83" mass="9828">MAMEHINITFPPDLKEALDRTAKQEKTKRSTLIQKAVKMYLRLKQRKKLNILLSEAYREMADEAKVLRDEFKAADQEHWPDVD</sequence>